<comment type="caution">
    <text evidence="1">The sequence shown here is derived from an EMBL/GenBank/DDBJ whole genome shotgun (WGS) entry which is preliminary data.</text>
</comment>
<sequence>MIADMHVCVQYDGEQLFLLCFLQRVQIGNIDGISIVRKG</sequence>
<organism evidence="1 2">
    <name type="scientific">[Clostridium] clostridioforme CAG:132</name>
    <dbReference type="NCBI Taxonomy" id="1263065"/>
    <lineage>
        <taxon>Bacteria</taxon>
        <taxon>Bacillati</taxon>
        <taxon>Bacillota</taxon>
        <taxon>Clostridia</taxon>
        <taxon>Lachnospirales</taxon>
        <taxon>Lachnospiraceae</taxon>
        <taxon>Enterocloster</taxon>
    </lineage>
</organism>
<dbReference type="AlphaFoldDB" id="R6JJV0"/>
<dbReference type="Proteomes" id="UP000018009">
    <property type="component" value="Unassembled WGS sequence"/>
</dbReference>
<name>R6JJV0_9FIRM</name>
<reference evidence="1" key="1">
    <citation type="submission" date="2012-11" db="EMBL/GenBank/DDBJ databases">
        <title>Dependencies among metagenomic species, viruses, plasmids and units of genetic variation.</title>
        <authorList>
            <person name="Nielsen H.B."/>
            <person name="Almeida M."/>
            <person name="Juncker A.S."/>
            <person name="Rasmussen S."/>
            <person name="Li J."/>
            <person name="Sunagawa S."/>
            <person name="Plichta D."/>
            <person name="Gautier L."/>
            <person name="Le Chatelier E."/>
            <person name="Peletier E."/>
            <person name="Bonde I."/>
            <person name="Nielsen T."/>
            <person name="Manichanh C."/>
            <person name="Arumugam M."/>
            <person name="Batto J."/>
            <person name="Santos M.B.Q.D."/>
            <person name="Blom N."/>
            <person name="Borruel N."/>
            <person name="Burgdorf K.S."/>
            <person name="Boumezbeur F."/>
            <person name="Casellas F."/>
            <person name="Dore J."/>
            <person name="Guarner F."/>
            <person name="Hansen T."/>
            <person name="Hildebrand F."/>
            <person name="Kaas R.S."/>
            <person name="Kennedy S."/>
            <person name="Kristiansen K."/>
            <person name="Kultima J.R."/>
            <person name="Leonard P."/>
            <person name="Levenez F."/>
            <person name="Lund O."/>
            <person name="Moumen B."/>
            <person name="Le Paslier D."/>
            <person name="Pons N."/>
            <person name="Pedersen O."/>
            <person name="Prifti E."/>
            <person name="Qin J."/>
            <person name="Raes J."/>
            <person name="Tap J."/>
            <person name="Tims S."/>
            <person name="Ussery D.W."/>
            <person name="Yamada T."/>
            <person name="MetaHit consortium"/>
            <person name="Renault P."/>
            <person name="Sicheritz-Ponten T."/>
            <person name="Bork P."/>
            <person name="Wang J."/>
            <person name="Brunak S."/>
            <person name="Ehrlich S.D."/>
        </authorList>
    </citation>
    <scope>NUCLEOTIDE SEQUENCE [LARGE SCALE GENOMIC DNA]</scope>
</reference>
<dbReference type="EMBL" id="CBDY010000238">
    <property type="protein sequence ID" value="CDB63163.1"/>
    <property type="molecule type" value="Genomic_DNA"/>
</dbReference>
<proteinExistence type="predicted"/>
<evidence type="ECO:0000313" key="1">
    <source>
        <dbReference type="EMBL" id="CDB63163.1"/>
    </source>
</evidence>
<gene>
    <name evidence="1" type="ORF">BN486_03105</name>
</gene>
<protein>
    <submittedName>
        <fullName evidence="1">Uncharacterized protein</fullName>
    </submittedName>
</protein>
<evidence type="ECO:0000313" key="2">
    <source>
        <dbReference type="Proteomes" id="UP000018009"/>
    </source>
</evidence>
<accession>R6JJV0</accession>